<comment type="cofactor">
    <cofactor evidence="9">
        <name>cob(II)alamin</name>
        <dbReference type="ChEBI" id="CHEBI:16304"/>
    </cofactor>
</comment>
<comment type="subcellular location">
    <subcellularLocation>
        <location evidence="9">Cytoplasm</location>
    </subcellularLocation>
</comment>
<feature type="binding site" evidence="9">
    <location>
        <position position="211"/>
    </location>
    <ligand>
        <name>[4Fe-4S] cluster</name>
        <dbReference type="ChEBI" id="CHEBI:49883"/>
        <label>1</label>
    </ligand>
</feature>
<dbReference type="Proteomes" id="UP000198736">
    <property type="component" value="Unassembled WGS sequence"/>
</dbReference>
<dbReference type="GO" id="GO:0052693">
    <property type="term" value="F:epoxyqueuosine reductase activity"/>
    <property type="evidence" value="ECO:0007669"/>
    <property type="project" value="UniProtKB-UniRule"/>
</dbReference>
<keyword evidence="6 9" id="KW-0560">Oxidoreductase</keyword>
<dbReference type="AlphaFoldDB" id="A0A0S4LN48"/>
<gene>
    <name evidence="9 12" type="primary">queG</name>
    <name evidence="12" type="ORF">COMA2_40153</name>
</gene>
<dbReference type="GO" id="GO:0008616">
    <property type="term" value="P:tRNA queuosine(34) biosynthetic process"/>
    <property type="evidence" value="ECO:0007669"/>
    <property type="project" value="UniProtKB-UniRule"/>
</dbReference>
<keyword evidence="3 9" id="KW-0819">tRNA processing</keyword>
<feature type="compositionally biased region" description="Polar residues" evidence="10">
    <location>
        <begin position="40"/>
        <end position="49"/>
    </location>
</feature>
<organism evidence="12 13">
    <name type="scientific">Candidatus Nitrospira nitrificans</name>
    <dbReference type="NCBI Taxonomy" id="1742973"/>
    <lineage>
        <taxon>Bacteria</taxon>
        <taxon>Pseudomonadati</taxon>
        <taxon>Nitrospirota</taxon>
        <taxon>Nitrospiria</taxon>
        <taxon>Nitrospirales</taxon>
        <taxon>Nitrospiraceae</taxon>
        <taxon>Nitrospira</taxon>
    </lineage>
</organism>
<feature type="binding site" evidence="9">
    <location>
        <position position="175"/>
    </location>
    <ligand>
        <name>cob(II)alamin</name>
        <dbReference type="ChEBI" id="CHEBI:16304"/>
    </ligand>
</feature>
<dbReference type="HAMAP" id="MF_00916">
    <property type="entry name" value="QueG"/>
    <property type="match status" value="1"/>
</dbReference>
<comment type="cofactor">
    <cofactor evidence="9">
        <name>[4Fe-4S] cluster</name>
        <dbReference type="ChEBI" id="CHEBI:49883"/>
    </cofactor>
    <text evidence="9">Binds 2 [4Fe-4S] clusters per monomer.</text>
</comment>
<comment type="similarity">
    <text evidence="9">Belongs to the QueG family.</text>
</comment>
<feature type="binding site" evidence="9">
    <location>
        <position position="208"/>
    </location>
    <ligand>
        <name>[4Fe-4S] cluster</name>
        <dbReference type="ChEBI" id="CHEBI:49883"/>
        <label>1</label>
    </ligand>
</feature>
<dbReference type="GO" id="GO:0005737">
    <property type="term" value="C:cytoplasm"/>
    <property type="evidence" value="ECO:0007669"/>
    <property type="project" value="UniProtKB-SubCell"/>
</dbReference>
<dbReference type="InterPro" id="IPR004453">
    <property type="entry name" value="QueG"/>
</dbReference>
<feature type="binding site" evidence="9">
    <location>
        <position position="261"/>
    </location>
    <ligand>
        <name>[4Fe-4S] cluster</name>
        <dbReference type="ChEBI" id="CHEBI:49883"/>
        <label>2</label>
    </ligand>
</feature>
<protein>
    <recommendedName>
        <fullName evidence="9">Epoxyqueuosine reductase</fullName>
        <ecNumber evidence="9">1.17.99.6</ecNumber>
    </recommendedName>
    <alternativeName>
        <fullName evidence="9">Queuosine biosynthesis protein QueG</fullName>
    </alternativeName>
</protein>
<dbReference type="InterPro" id="IPR017900">
    <property type="entry name" value="4Fe4S_Fe_S_CS"/>
</dbReference>
<feature type="active site" description="Proton donor" evidence="9">
    <location>
        <position position="151"/>
    </location>
</feature>
<proteinExistence type="inferred from homology"/>
<comment type="caution">
    <text evidence="9">Lacks conserved residue(s) required for the propagation of feature annotation.</text>
</comment>
<feature type="binding site" evidence="9">
    <location>
        <position position="233"/>
    </location>
    <ligand>
        <name>cob(II)alamin</name>
        <dbReference type="ChEBI" id="CHEBI:16304"/>
    </ligand>
</feature>
<dbReference type="GO" id="GO:0031419">
    <property type="term" value="F:cobalamin binding"/>
    <property type="evidence" value="ECO:0007669"/>
    <property type="project" value="UniProtKB-KW"/>
</dbReference>
<feature type="domain" description="4Fe-4S ferredoxin-type" evidence="11">
    <location>
        <begin position="193"/>
        <end position="225"/>
    </location>
</feature>
<evidence type="ECO:0000256" key="1">
    <source>
        <dbReference type="ARBA" id="ARBA00022485"/>
    </source>
</evidence>
<keyword evidence="9" id="KW-0170">Cobalt</keyword>
<dbReference type="Gene3D" id="3.30.70.20">
    <property type="match status" value="1"/>
</dbReference>
<evidence type="ECO:0000256" key="9">
    <source>
        <dbReference type="HAMAP-Rule" id="MF_00916"/>
    </source>
</evidence>
<dbReference type="RefSeq" id="WP_090899839.1">
    <property type="nucleotide sequence ID" value="NZ_CZPZ01000031.1"/>
</dbReference>
<name>A0A0S4LN48_9BACT</name>
<keyword evidence="13" id="KW-1185">Reference proteome</keyword>
<feature type="binding site" evidence="9">
    <location>
        <position position="215"/>
    </location>
    <ligand>
        <name>[4Fe-4S] cluster</name>
        <dbReference type="ChEBI" id="CHEBI:49883"/>
        <label>2</label>
    </ligand>
</feature>
<dbReference type="GO" id="GO:0046872">
    <property type="term" value="F:metal ion binding"/>
    <property type="evidence" value="ECO:0007669"/>
    <property type="project" value="UniProtKB-KW"/>
</dbReference>
<evidence type="ECO:0000256" key="5">
    <source>
        <dbReference type="ARBA" id="ARBA00022785"/>
    </source>
</evidence>
<evidence type="ECO:0000256" key="7">
    <source>
        <dbReference type="ARBA" id="ARBA00023004"/>
    </source>
</evidence>
<dbReference type="SUPFAM" id="SSF46548">
    <property type="entry name" value="alpha-helical ferredoxin"/>
    <property type="match status" value="1"/>
</dbReference>
<feature type="binding site" evidence="9">
    <location>
        <position position="151"/>
    </location>
    <ligand>
        <name>cob(II)alamin</name>
        <dbReference type="ChEBI" id="CHEBI:16304"/>
    </ligand>
</feature>
<comment type="function">
    <text evidence="9">Catalyzes the conversion of epoxyqueuosine (oQ) to queuosine (Q), which is a hypermodified base found in the wobble positions of tRNA(Asp), tRNA(Asn), tRNA(His) and tRNA(Tyr).</text>
</comment>
<dbReference type="PANTHER" id="PTHR30002">
    <property type="entry name" value="EPOXYQUEUOSINE REDUCTASE"/>
    <property type="match status" value="1"/>
</dbReference>
<comment type="catalytic activity">
    <reaction evidence="9">
        <text>epoxyqueuosine(34) in tRNA + AH2 = queuosine(34) in tRNA + A + H2O</text>
        <dbReference type="Rhea" id="RHEA:32159"/>
        <dbReference type="Rhea" id="RHEA-COMP:18571"/>
        <dbReference type="Rhea" id="RHEA-COMP:18582"/>
        <dbReference type="ChEBI" id="CHEBI:13193"/>
        <dbReference type="ChEBI" id="CHEBI:15377"/>
        <dbReference type="ChEBI" id="CHEBI:17499"/>
        <dbReference type="ChEBI" id="CHEBI:194431"/>
        <dbReference type="ChEBI" id="CHEBI:194443"/>
        <dbReference type="EC" id="1.17.99.6"/>
    </reaction>
</comment>
<dbReference type="Pfam" id="PF13484">
    <property type="entry name" value="Fer4_16"/>
    <property type="match status" value="1"/>
</dbReference>
<feature type="region of interest" description="Disordered" evidence="10">
    <location>
        <begin position="25"/>
        <end position="49"/>
    </location>
</feature>
<feature type="binding site" evidence="9">
    <location>
        <position position="302"/>
    </location>
    <ligand>
        <name>tRNA</name>
        <dbReference type="ChEBI" id="CHEBI:17843"/>
    </ligand>
</feature>
<keyword evidence="1 9" id="KW-0004">4Fe-4S</keyword>
<feature type="binding site" evidence="9">
    <location>
        <position position="78"/>
    </location>
    <ligand>
        <name>cob(II)alamin</name>
        <dbReference type="ChEBI" id="CHEBI:16304"/>
    </ligand>
</feature>
<evidence type="ECO:0000256" key="6">
    <source>
        <dbReference type="ARBA" id="ARBA00023002"/>
    </source>
</evidence>
<keyword evidence="2 9" id="KW-0963">Cytoplasm</keyword>
<dbReference type="STRING" id="1742973.COMA2_40153"/>
<keyword evidence="5 9" id="KW-0671">Queuosine biosynthesis</keyword>
<evidence type="ECO:0000256" key="2">
    <source>
        <dbReference type="ARBA" id="ARBA00022490"/>
    </source>
</evidence>
<evidence type="ECO:0000256" key="4">
    <source>
        <dbReference type="ARBA" id="ARBA00022723"/>
    </source>
</evidence>
<comment type="pathway">
    <text evidence="9">tRNA modification; tRNA-queuosine biosynthesis.</text>
</comment>
<dbReference type="PROSITE" id="PS51379">
    <property type="entry name" value="4FE4S_FER_2"/>
    <property type="match status" value="1"/>
</dbReference>
<dbReference type="UniPathway" id="UPA00392"/>
<evidence type="ECO:0000256" key="3">
    <source>
        <dbReference type="ARBA" id="ARBA00022694"/>
    </source>
</evidence>
<feature type="binding site" evidence="9">
    <location>
        <position position="231"/>
    </location>
    <ligand>
        <name>[4Fe-4S] cluster</name>
        <dbReference type="ChEBI" id="CHEBI:49883"/>
        <label>2</label>
    </ligand>
</feature>
<evidence type="ECO:0000313" key="12">
    <source>
        <dbReference type="EMBL" id="CUS38032.1"/>
    </source>
</evidence>
<reference evidence="13" key="1">
    <citation type="submission" date="2015-10" db="EMBL/GenBank/DDBJ databases">
        <authorList>
            <person name="Luecker S."/>
            <person name="Luecker S."/>
        </authorList>
    </citation>
    <scope>NUCLEOTIDE SEQUENCE [LARGE SCALE GENOMIC DNA]</scope>
</reference>
<dbReference type="EMBL" id="CZPZ01000031">
    <property type="protein sequence ID" value="CUS38032.1"/>
    <property type="molecule type" value="Genomic_DNA"/>
</dbReference>
<dbReference type="PANTHER" id="PTHR30002:SF4">
    <property type="entry name" value="EPOXYQUEUOSINE REDUCTASE"/>
    <property type="match status" value="1"/>
</dbReference>
<keyword evidence="4 9" id="KW-0479">Metal-binding</keyword>
<dbReference type="PROSITE" id="PS00198">
    <property type="entry name" value="4FE4S_FER_1"/>
    <property type="match status" value="1"/>
</dbReference>
<dbReference type="EC" id="1.17.99.6" evidence="9"/>
<feature type="binding site" evidence="9">
    <location>
        <position position="186"/>
    </location>
    <ligand>
        <name>cob(II)alamin</name>
        <dbReference type="ChEBI" id="CHEBI:16304"/>
    </ligand>
</feature>
<comment type="subunit">
    <text evidence="9">Monomer.</text>
</comment>
<evidence type="ECO:0000256" key="8">
    <source>
        <dbReference type="ARBA" id="ARBA00023014"/>
    </source>
</evidence>
<evidence type="ECO:0000259" key="11">
    <source>
        <dbReference type="PROSITE" id="PS51379"/>
    </source>
</evidence>
<sequence length="335" mass="37163">MSLTAAIKQEARALGFDAVGMTQVSRERTGSAADGHQKHSSPQSETSATQRLFTRLTEWLQRGHHGAMAWMERAPDKRADPCLVLPGCRSIISLGINYLTEHRANEQPGYGRIARYAWGKDYHKIFDSRLTQLEQAIHRMAPGAQTRSYSDTGPIMEKAWAEQAGLGWIGKHSNLVSSEHGSWLLLGEVLTTLELEADEPATDLCGSCTLCLQACPTGAITEPYVVDATRCISYLTIELRGDETAISHELQGGMGNKIFGCDDCLDVCPFNLRAEPTQEQAFQPSRWSLSPRLNELSQLDERTFATVFQHSPIRRAKHQGFLRNVAIAQRNLKPS</sequence>
<feature type="binding site" evidence="9">
    <location>
        <position position="205"/>
    </location>
    <ligand>
        <name>[4Fe-4S] cluster</name>
        <dbReference type="ChEBI" id="CHEBI:49883"/>
        <label>1</label>
    </ligand>
</feature>
<evidence type="ECO:0000313" key="13">
    <source>
        <dbReference type="Proteomes" id="UP000198736"/>
    </source>
</evidence>
<keyword evidence="7 9" id="KW-0408">Iron</keyword>
<feature type="binding site" evidence="9">
    <location>
        <position position="268"/>
    </location>
    <ligand>
        <name>[4Fe-4S] cluster</name>
        <dbReference type="ChEBI" id="CHEBI:49883"/>
        <label>1</label>
    </ligand>
</feature>
<feature type="binding site" evidence="9">
    <location>
        <begin position="261"/>
        <end position="262"/>
    </location>
    <ligand>
        <name>cob(II)alamin</name>
        <dbReference type="ChEBI" id="CHEBI:16304"/>
    </ligand>
</feature>
<dbReference type="OrthoDB" id="9784571at2"/>
<dbReference type="NCBIfam" id="TIGR00276">
    <property type="entry name" value="tRNA epoxyqueuosine(34) reductase QueG"/>
    <property type="match status" value="1"/>
</dbReference>
<dbReference type="GO" id="GO:0051539">
    <property type="term" value="F:4 iron, 4 sulfur cluster binding"/>
    <property type="evidence" value="ECO:0007669"/>
    <property type="project" value="UniProtKB-KW"/>
</dbReference>
<dbReference type="Pfam" id="PF08331">
    <property type="entry name" value="QueG_DUF1730"/>
    <property type="match status" value="1"/>
</dbReference>
<feature type="binding site" evidence="9">
    <location>
        <position position="264"/>
    </location>
    <ligand>
        <name>[4Fe-4S] cluster</name>
        <dbReference type="ChEBI" id="CHEBI:49883"/>
        <label>2</label>
    </ligand>
</feature>
<keyword evidence="9" id="KW-0846">Cobalamin</keyword>
<evidence type="ECO:0000256" key="10">
    <source>
        <dbReference type="SAM" id="MobiDB-lite"/>
    </source>
</evidence>
<dbReference type="InterPro" id="IPR013542">
    <property type="entry name" value="QueG_DUF1730"/>
</dbReference>
<keyword evidence="8 9" id="KW-0411">Iron-sulfur</keyword>
<dbReference type="InterPro" id="IPR017896">
    <property type="entry name" value="4Fe4S_Fe-S-bd"/>
</dbReference>
<accession>A0A0S4LN48</accession>